<dbReference type="InterPro" id="IPR036890">
    <property type="entry name" value="HATPase_C_sf"/>
</dbReference>
<dbReference type="Pfam" id="PF01627">
    <property type="entry name" value="Hpt"/>
    <property type="match status" value="1"/>
</dbReference>
<keyword evidence="8" id="KW-0067">ATP-binding</keyword>
<dbReference type="SMART" id="SM00387">
    <property type="entry name" value="HATPase_c"/>
    <property type="match status" value="1"/>
</dbReference>
<feature type="modified residue" description="4-aspartylphosphate" evidence="13">
    <location>
        <position position="619"/>
    </location>
</feature>
<dbReference type="InterPro" id="IPR005467">
    <property type="entry name" value="His_kinase_dom"/>
</dbReference>
<name>A0A502I1S9_9PSED</name>
<protein>
    <recommendedName>
        <fullName evidence="3">histidine kinase</fullName>
        <ecNumber evidence="3">2.7.13.3</ecNumber>
    </recommendedName>
</protein>
<evidence type="ECO:0000313" key="19">
    <source>
        <dbReference type="Proteomes" id="UP000317933"/>
    </source>
</evidence>
<comment type="caution">
    <text evidence="18">The sequence shown here is derived from an EMBL/GenBank/DDBJ whole genome shotgun (WGS) entry which is preliminary data.</text>
</comment>
<dbReference type="Pfam" id="PF02518">
    <property type="entry name" value="HATPase_c"/>
    <property type="match status" value="1"/>
</dbReference>
<dbReference type="GO" id="GO:0005524">
    <property type="term" value="F:ATP binding"/>
    <property type="evidence" value="ECO:0007669"/>
    <property type="project" value="UniProtKB-KW"/>
</dbReference>
<dbReference type="CDD" id="cd00082">
    <property type="entry name" value="HisKA"/>
    <property type="match status" value="1"/>
</dbReference>
<dbReference type="InterPro" id="IPR004358">
    <property type="entry name" value="Sig_transdc_His_kin-like_C"/>
</dbReference>
<dbReference type="SMART" id="SM00388">
    <property type="entry name" value="HisKA"/>
    <property type="match status" value="1"/>
</dbReference>
<dbReference type="InterPro" id="IPR036641">
    <property type="entry name" value="HPT_dom_sf"/>
</dbReference>
<dbReference type="CDD" id="cd17546">
    <property type="entry name" value="REC_hyHK_CKI1_RcsC-like"/>
    <property type="match status" value="1"/>
</dbReference>
<evidence type="ECO:0000256" key="14">
    <source>
        <dbReference type="SAM" id="SignalP"/>
    </source>
</evidence>
<evidence type="ECO:0000256" key="5">
    <source>
        <dbReference type="ARBA" id="ARBA00022553"/>
    </source>
</evidence>
<evidence type="ECO:0000259" key="15">
    <source>
        <dbReference type="PROSITE" id="PS50109"/>
    </source>
</evidence>
<feature type="domain" description="Histidine kinase" evidence="15">
    <location>
        <begin position="317"/>
        <end position="540"/>
    </location>
</feature>
<dbReference type="SUPFAM" id="SSF53850">
    <property type="entry name" value="Periplasmic binding protein-like II"/>
    <property type="match status" value="1"/>
</dbReference>
<dbReference type="Pfam" id="PF00512">
    <property type="entry name" value="HisKA"/>
    <property type="match status" value="1"/>
</dbReference>
<dbReference type="Proteomes" id="UP000317933">
    <property type="component" value="Unassembled WGS sequence"/>
</dbReference>
<dbReference type="Gene3D" id="3.30.565.10">
    <property type="entry name" value="Histidine kinase-like ATPase, C-terminal domain"/>
    <property type="match status" value="1"/>
</dbReference>
<dbReference type="SUPFAM" id="SSF47226">
    <property type="entry name" value="Histidine-containing phosphotransfer domain, HPT domain"/>
    <property type="match status" value="1"/>
</dbReference>
<feature type="signal peptide" evidence="14">
    <location>
        <begin position="1"/>
        <end position="19"/>
    </location>
</feature>
<dbReference type="AlphaFoldDB" id="A0A502I1S9"/>
<dbReference type="SUPFAM" id="SSF55874">
    <property type="entry name" value="ATPase domain of HSP90 chaperone/DNA topoisomerase II/histidine kinase"/>
    <property type="match status" value="1"/>
</dbReference>
<dbReference type="InterPro" id="IPR001789">
    <property type="entry name" value="Sig_transdc_resp-reg_receiver"/>
</dbReference>
<keyword evidence="9" id="KW-1133">Transmembrane helix</keyword>
<dbReference type="PRINTS" id="PR00344">
    <property type="entry name" value="BCTRLSENSOR"/>
</dbReference>
<feature type="domain" description="HPt" evidence="17">
    <location>
        <begin position="701"/>
        <end position="791"/>
    </location>
</feature>
<keyword evidence="14" id="KW-0732">Signal</keyword>
<organism evidence="18 19">
    <name type="scientific">Pseudomonas arsenicoxydans</name>
    <dbReference type="NCBI Taxonomy" id="702115"/>
    <lineage>
        <taxon>Bacteria</taxon>
        <taxon>Pseudomonadati</taxon>
        <taxon>Pseudomonadota</taxon>
        <taxon>Gammaproteobacteria</taxon>
        <taxon>Pseudomonadales</taxon>
        <taxon>Pseudomonadaceae</taxon>
        <taxon>Pseudomonas</taxon>
    </lineage>
</organism>
<dbReference type="Gene3D" id="1.20.120.160">
    <property type="entry name" value="HPT domain"/>
    <property type="match status" value="1"/>
</dbReference>
<evidence type="ECO:0000259" key="16">
    <source>
        <dbReference type="PROSITE" id="PS50110"/>
    </source>
</evidence>
<keyword evidence="10" id="KW-0902">Two-component regulatory system</keyword>
<evidence type="ECO:0000256" key="10">
    <source>
        <dbReference type="ARBA" id="ARBA00023012"/>
    </source>
</evidence>
<dbReference type="Pfam" id="PF00497">
    <property type="entry name" value="SBP_bac_3"/>
    <property type="match status" value="1"/>
</dbReference>
<evidence type="ECO:0000256" key="13">
    <source>
        <dbReference type="PROSITE-ProRule" id="PRU00169"/>
    </source>
</evidence>
<evidence type="ECO:0000313" key="18">
    <source>
        <dbReference type="EMBL" id="TPG79602.1"/>
    </source>
</evidence>
<evidence type="ECO:0000259" key="17">
    <source>
        <dbReference type="PROSITE" id="PS50894"/>
    </source>
</evidence>
<dbReference type="InterPro" id="IPR001638">
    <property type="entry name" value="Solute-binding_3/MltF_N"/>
</dbReference>
<dbReference type="GO" id="GO:0005886">
    <property type="term" value="C:plasma membrane"/>
    <property type="evidence" value="ECO:0007669"/>
    <property type="project" value="UniProtKB-SubCell"/>
</dbReference>
<evidence type="ECO:0000256" key="3">
    <source>
        <dbReference type="ARBA" id="ARBA00012438"/>
    </source>
</evidence>
<proteinExistence type="predicted"/>
<dbReference type="PROSITE" id="PS50894">
    <property type="entry name" value="HPT"/>
    <property type="match status" value="1"/>
</dbReference>
<evidence type="ECO:0000256" key="11">
    <source>
        <dbReference type="ARBA" id="ARBA00023136"/>
    </source>
</evidence>
<dbReference type="PANTHER" id="PTHR45339:SF1">
    <property type="entry name" value="HYBRID SIGNAL TRANSDUCTION HISTIDINE KINASE J"/>
    <property type="match status" value="1"/>
</dbReference>
<dbReference type="SMART" id="SM00448">
    <property type="entry name" value="REC"/>
    <property type="match status" value="1"/>
</dbReference>
<evidence type="ECO:0000256" key="6">
    <source>
        <dbReference type="ARBA" id="ARBA00022692"/>
    </source>
</evidence>
<comment type="catalytic activity">
    <reaction evidence="1">
        <text>ATP + protein L-histidine = ADP + protein N-phospho-L-histidine.</text>
        <dbReference type="EC" id="2.7.13.3"/>
    </reaction>
</comment>
<keyword evidence="7" id="KW-0547">Nucleotide-binding</keyword>
<evidence type="ECO:0000256" key="7">
    <source>
        <dbReference type="ARBA" id="ARBA00022741"/>
    </source>
</evidence>
<dbReference type="PANTHER" id="PTHR45339">
    <property type="entry name" value="HYBRID SIGNAL TRANSDUCTION HISTIDINE KINASE J"/>
    <property type="match status" value="1"/>
</dbReference>
<dbReference type="PROSITE" id="PS50110">
    <property type="entry name" value="RESPONSE_REGULATORY"/>
    <property type="match status" value="1"/>
</dbReference>
<dbReference type="CDD" id="cd16922">
    <property type="entry name" value="HATPase_EvgS-ArcB-TorS-like"/>
    <property type="match status" value="1"/>
</dbReference>
<feature type="domain" description="Response regulatory" evidence="16">
    <location>
        <begin position="570"/>
        <end position="688"/>
    </location>
</feature>
<feature type="modified residue" description="Phosphohistidine" evidence="12">
    <location>
        <position position="740"/>
    </location>
</feature>
<comment type="subcellular location">
    <subcellularLocation>
        <location evidence="2">Cell membrane</location>
        <topology evidence="2">Multi-pass membrane protein</topology>
    </subcellularLocation>
</comment>
<dbReference type="PROSITE" id="PS50109">
    <property type="entry name" value="HIS_KIN"/>
    <property type="match status" value="1"/>
</dbReference>
<dbReference type="InterPro" id="IPR011006">
    <property type="entry name" value="CheY-like_superfamily"/>
</dbReference>
<keyword evidence="6" id="KW-0812">Transmembrane</keyword>
<dbReference type="Gene3D" id="3.40.190.10">
    <property type="entry name" value="Periplasmic binding protein-like II"/>
    <property type="match status" value="2"/>
</dbReference>
<evidence type="ECO:0000256" key="12">
    <source>
        <dbReference type="PROSITE-ProRule" id="PRU00110"/>
    </source>
</evidence>
<dbReference type="Pfam" id="PF00072">
    <property type="entry name" value="Response_reg"/>
    <property type="match status" value="1"/>
</dbReference>
<feature type="chain" id="PRO_5021322137" description="histidine kinase" evidence="14">
    <location>
        <begin position="20"/>
        <end position="791"/>
    </location>
</feature>
<dbReference type="EMBL" id="RCZE01000003">
    <property type="protein sequence ID" value="TPG79602.1"/>
    <property type="molecule type" value="Genomic_DNA"/>
</dbReference>
<dbReference type="Gene3D" id="1.10.287.130">
    <property type="match status" value="1"/>
</dbReference>
<keyword evidence="4" id="KW-1003">Cell membrane</keyword>
<dbReference type="InterPro" id="IPR003661">
    <property type="entry name" value="HisK_dim/P_dom"/>
</dbReference>
<dbReference type="FunFam" id="3.30.565.10:FF:000010">
    <property type="entry name" value="Sensor histidine kinase RcsC"/>
    <property type="match status" value="1"/>
</dbReference>
<reference evidence="18 19" key="1">
    <citation type="journal article" date="2019" name="Environ. Microbiol.">
        <title>Species interactions and distinct microbial communities in high Arctic permafrost affected cryosols are associated with the CH4 and CO2 gas fluxes.</title>
        <authorList>
            <person name="Altshuler I."/>
            <person name="Hamel J."/>
            <person name="Turney S."/>
            <person name="Magnuson E."/>
            <person name="Levesque R."/>
            <person name="Greer C."/>
            <person name="Whyte L.G."/>
        </authorList>
    </citation>
    <scope>NUCLEOTIDE SEQUENCE [LARGE SCALE GENOMIC DNA]</scope>
    <source>
        <strain evidence="18 19">E3</strain>
    </source>
</reference>
<sequence length="791" mass="87569">MLRCLWFFGCVTMFWHASAWSHQNDLFTKQERAWIAEHPVITTGVDPDWHPLEYLEGGRYKGVVIEYVKAVSRISGIEFQWVPIVDWSKGREAFLEGRIQLMPALVQDLEAPELRGKVSYTHPYFADSVMVVTKGVVPIIFNSRQLSGKKVAVKGGRAIGQALSFHPDIQTVTVDTVGQALALVADGTVYAAMGAESVIMPELRRHYFGVLNVAGSLVDVPVTASMGVLKDNKILLSIIDKSLSSLSARETDRIMTEFSESTDYGAPSLSTITQFYKWEGVAFLTGLLIISFLALTAFRAERRATRSEKEKSMFLAVMSHEVRTPMNSILASVELLARAKLSTEDKRLAKVAVSSATTLIELLNDVLDYSKMEANKLALSLHRVDVEFLIRETVSMVEARAHEKALCLGVEFSGLKDIWPVIDSHRVRQILINLLSNAIKFTENGRIDVFATLSAEPHDKTRGMLRFKVKDTGIGMYKKQQNKLFKAFTQADETITRKFGGTGLGLTICKDLVALMGGYIVMESEAGVGTTVEVILPVQLQGCSEALGRYEDFEMLELKTHANGASGALRILVVEDHPESQFVIERQLNTFGCKVTKAETGLAGLDEARAHVFDLMLLDCNLSDMDGYAVAAKIREAEVSSGSHLPIIAISAMVGPEHSKACFDAGIDGVLTKPLRLQELQEIIEMWCSVSPSETNVPKLPMKDEAQLQKLFHKSMRVDLEQLRAAALINDWRQVERLAHRILGGALIVKAQSITAACRDLEKRASTGRSESIIKSIQHLDEVIIQAESEW</sequence>
<evidence type="ECO:0000256" key="4">
    <source>
        <dbReference type="ARBA" id="ARBA00022475"/>
    </source>
</evidence>
<evidence type="ECO:0000256" key="2">
    <source>
        <dbReference type="ARBA" id="ARBA00004651"/>
    </source>
</evidence>
<keyword evidence="11" id="KW-0472">Membrane</keyword>
<evidence type="ECO:0000256" key="1">
    <source>
        <dbReference type="ARBA" id="ARBA00000085"/>
    </source>
</evidence>
<dbReference type="Gene3D" id="3.40.50.2300">
    <property type="match status" value="1"/>
</dbReference>
<dbReference type="GO" id="GO:0000155">
    <property type="term" value="F:phosphorelay sensor kinase activity"/>
    <property type="evidence" value="ECO:0007669"/>
    <property type="project" value="InterPro"/>
</dbReference>
<dbReference type="EC" id="2.7.13.3" evidence="3"/>
<accession>A0A502I1S9</accession>
<dbReference type="InterPro" id="IPR003594">
    <property type="entry name" value="HATPase_dom"/>
</dbReference>
<evidence type="ECO:0000256" key="9">
    <source>
        <dbReference type="ARBA" id="ARBA00022989"/>
    </source>
</evidence>
<dbReference type="CDD" id="cd01007">
    <property type="entry name" value="PBP2_BvgS_HisK_like"/>
    <property type="match status" value="1"/>
</dbReference>
<dbReference type="SUPFAM" id="SSF52172">
    <property type="entry name" value="CheY-like"/>
    <property type="match status" value="1"/>
</dbReference>
<dbReference type="InterPro" id="IPR036097">
    <property type="entry name" value="HisK_dim/P_sf"/>
</dbReference>
<dbReference type="InterPro" id="IPR008207">
    <property type="entry name" value="Sig_transdc_His_kin_Hpt_dom"/>
</dbReference>
<gene>
    <name evidence="18" type="ORF">EAH78_07180</name>
</gene>
<evidence type="ECO:0000256" key="8">
    <source>
        <dbReference type="ARBA" id="ARBA00022840"/>
    </source>
</evidence>
<dbReference type="RefSeq" id="WP_140666975.1">
    <property type="nucleotide sequence ID" value="NZ_RCZE01000003.1"/>
</dbReference>
<keyword evidence="5 13" id="KW-0597">Phosphoprotein</keyword>
<dbReference type="SMART" id="SM00062">
    <property type="entry name" value="PBPb"/>
    <property type="match status" value="1"/>
</dbReference>
<dbReference type="SUPFAM" id="SSF47384">
    <property type="entry name" value="Homodimeric domain of signal transducing histidine kinase"/>
    <property type="match status" value="1"/>
</dbReference>